<evidence type="ECO:0000313" key="17">
    <source>
        <dbReference type="EMBL" id="EPE09276.1"/>
    </source>
</evidence>
<comment type="subcellular location">
    <subcellularLocation>
        <location evidence="2">Mitochondrion inner membrane</location>
        <topology evidence="2">Multi-pass membrane protein</topology>
    </subcellularLocation>
</comment>
<evidence type="ECO:0000256" key="14">
    <source>
        <dbReference type="PROSITE-ProRule" id="PRU00282"/>
    </source>
</evidence>
<feature type="repeat" description="Solcar" evidence="14">
    <location>
        <begin position="534"/>
        <end position="623"/>
    </location>
</feature>
<proteinExistence type="inferred from homology"/>
<name>S3CBG1_OPHP1</name>
<evidence type="ECO:0000256" key="3">
    <source>
        <dbReference type="ARBA" id="ARBA00006375"/>
    </source>
</evidence>
<comment type="function">
    <text evidence="1">Mitochondrial transporter that mediates uptake of thiamine pyrophosphate (ThPP) into mitochondria.</text>
</comment>
<dbReference type="InterPro" id="IPR002067">
    <property type="entry name" value="MCP"/>
</dbReference>
<dbReference type="Pfam" id="PF13499">
    <property type="entry name" value="EF-hand_7"/>
    <property type="match status" value="2"/>
</dbReference>
<evidence type="ECO:0000256" key="9">
    <source>
        <dbReference type="ARBA" id="ARBA00022792"/>
    </source>
</evidence>
<keyword evidence="12" id="KW-0496">Mitochondrion</keyword>
<feature type="repeat" description="Solcar" evidence="14">
    <location>
        <begin position="641"/>
        <end position="730"/>
    </location>
</feature>
<reference evidence="17 18" key="1">
    <citation type="journal article" date="2013" name="BMC Genomics">
        <title>The genome and transcriptome of the pine saprophyte Ophiostoma piceae, and a comparison with the bark beetle-associated pine pathogen Grosmannia clavigera.</title>
        <authorList>
            <person name="Haridas S."/>
            <person name="Wang Y."/>
            <person name="Lim L."/>
            <person name="Massoumi Alamouti S."/>
            <person name="Jackman S."/>
            <person name="Docking R."/>
            <person name="Robertson G."/>
            <person name="Birol I."/>
            <person name="Bohlmann J."/>
            <person name="Breuil C."/>
        </authorList>
    </citation>
    <scope>NUCLEOTIDE SEQUENCE [LARGE SCALE GENOMIC DNA]</scope>
    <source>
        <strain evidence="17 18">UAMH 11346</strain>
    </source>
</reference>
<keyword evidence="18" id="KW-1185">Reference proteome</keyword>
<dbReference type="eggNOG" id="KOG0036">
    <property type="taxonomic scope" value="Eukaryota"/>
</dbReference>
<keyword evidence="6 14" id="KW-0812">Transmembrane</keyword>
<feature type="region of interest" description="Disordered" evidence="15">
    <location>
        <begin position="1"/>
        <end position="44"/>
    </location>
</feature>
<dbReference type="InterPro" id="IPR002048">
    <property type="entry name" value="EF_hand_dom"/>
</dbReference>
<dbReference type="SUPFAM" id="SSF103506">
    <property type="entry name" value="Mitochondrial carrier"/>
    <property type="match status" value="1"/>
</dbReference>
<evidence type="ECO:0000256" key="10">
    <source>
        <dbReference type="ARBA" id="ARBA00022837"/>
    </source>
</evidence>
<keyword evidence="11" id="KW-1133">Transmembrane helix</keyword>
<feature type="compositionally biased region" description="Low complexity" evidence="15">
    <location>
        <begin position="271"/>
        <end position="286"/>
    </location>
</feature>
<feature type="compositionally biased region" description="Basic and acidic residues" evidence="15">
    <location>
        <begin position="339"/>
        <end position="349"/>
    </location>
</feature>
<keyword evidence="13 14" id="KW-0472">Membrane</keyword>
<dbReference type="VEuPathDB" id="FungiDB:F503_07052"/>
<dbReference type="GO" id="GO:0005509">
    <property type="term" value="F:calcium ion binding"/>
    <property type="evidence" value="ECO:0007669"/>
    <property type="project" value="InterPro"/>
</dbReference>
<evidence type="ECO:0000259" key="16">
    <source>
        <dbReference type="PROSITE" id="PS50222"/>
    </source>
</evidence>
<evidence type="ECO:0000313" key="18">
    <source>
        <dbReference type="Proteomes" id="UP000016923"/>
    </source>
</evidence>
<dbReference type="CDD" id="cd00051">
    <property type="entry name" value="EFh"/>
    <property type="match status" value="2"/>
</dbReference>
<dbReference type="PROSITE" id="PS00018">
    <property type="entry name" value="EF_HAND_1"/>
    <property type="match status" value="2"/>
</dbReference>
<dbReference type="InterPro" id="IPR018108">
    <property type="entry name" value="MCP_transmembrane"/>
</dbReference>
<protein>
    <recommendedName>
        <fullName evidence="4">Mitochondrial thiamine pyrophosphate carrier 1</fullName>
    </recommendedName>
</protein>
<dbReference type="OrthoDB" id="270584at2759"/>
<dbReference type="GO" id="GO:0005743">
    <property type="term" value="C:mitochondrial inner membrane"/>
    <property type="evidence" value="ECO:0007669"/>
    <property type="project" value="UniProtKB-SubCell"/>
</dbReference>
<dbReference type="Gene3D" id="1.50.40.10">
    <property type="entry name" value="Mitochondrial carrier domain"/>
    <property type="match status" value="1"/>
</dbReference>
<dbReference type="SMART" id="SM00054">
    <property type="entry name" value="EFh"/>
    <property type="match status" value="3"/>
</dbReference>
<dbReference type="Pfam" id="PF00153">
    <property type="entry name" value="Mito_carr"/>
    <property type="match status" value="3"/>
</dbReference>
<dbReference type="PROSITE" id="PS50920">
    <property type="entry name" value="SOLCAR"/>
    <property type="match status" value="3"/>
</dbReference>
<evidence type="ECO:0000256" key="6">
    <source>
        <dbReference type="ARBA" id="ARBA00022692"/>
    </source>
</evidence>
<feature type="compositionally biased region" description="Low complexity" evidence="15">
    <location>
        <begin position="33"/>
        <end position="44"/>
    </location>
</feature>
<keyword evidence="5" id="KW-0813">Transport</keyword>
<feature type="compositionally biased region" description="Basic and acidic residues" evidence="15">
    <location>
        <begin position="373"/>
        <end position="382"/>
    </location>
</feature>
<evidence type="ECO:0000256" key="15">
    <source>
        <dbReference type="SAM" id="MobiDB-lite"/>
    </source>
</evidence>
<feature type="region of interest" description="Disordered" evidence="15">
    <location>
        <begin position="270"/>
        <end position="382"/>
    </location>
</feature>
<accession>S3CBG1</accession>
<dbReference type="InterPro" id="IPR011992">
    <property type="entry name" value="EF-hand-dom_pair"/>
</dbReference>
<feature type="domain" description="EF-hand" evidence="16">
    <location>
        <begin position="96"/>
        <end position="126"/>
    </location>
</feature>
<dbReference type="FunFam" id="1.50.40.10:FF:000016">
    <property type="entry name" value="Solute carrier family 25 member 23"/>
    <property type="match status" value="1"/>
</dbReference>
<dbReference type="Proteomes" id="UP000016923">
    <property type="component" value="Unassembled WGS sequence"/>
</dbReference>
<dbReference type="InterPro" id="IPR023395">
    <property type="entry name" value="MCP_dom_sf"/>
</dbReference>
<evidence type="ECO:0000256" key="13">
    <source>
        <dbReference type="ARBA" id="ARBA00023136"/>
    </source>
</evidence>
<evidence type="ECO:0000256" key="7">
    <source>
        <dbReference type="ARBA" id="ARBA00022723"/>
    </source>
</evidence>
<dbReference type="GO" id="GO:0055085">
    <property type="term" value="P:transmembrane transport"/>
    <property type="evidence" value="ECO:0007669"/>
    <property type="project" value="InterPro"/>
</dbReference>
<evidence type="ECO:0000256" key="8">
    <source>
        <dbReference type="ARBA" id="ARBA00022737"/>
    </source>
</evidence>
<evidence type="ECO:0000256" key="1">
    <source>
        <dbReference type="ARBA" id="ARBA00002238"/>
    </source>
</evidence>
<keyword evidence="7" id="KW-0479">Metal-binding</keyword>
<feature type="compositionally biased region" description="Pro residues" evidence="15">
    <location>
        <begin position="320"/>
        <end position="335"/>
    </location>
</feature>
<sequence>MTTGDNTVPGTAAGAAHASRPPDYSPESKPLPSATASSTSASADAATIHAMEGESQKQRNQRVLELWQQLDPQGAQELDLKGLKKGFRRIDHPMKNADDMLRDIIEIVDANRDGKIQFEEFRVFVEAAERQLLFLFRSIDRNHDGRLNKDELRAAFQKSGLAVSSRRLNGFFDEIDMNNDGYITFDEWRNFLLFVPTRSGDSPLEAALSYYASAVVLNAEGDSMVSDETLEGLGTTGFLFQALFGSILKLAKPAVVAPAENNNEDGLETRASSVANASNASIAANESKTRADDEQPRKRRRILASESVAVADEPRQLPVPSKPKPPAPPPPPLPPDSDSSDRGDGHERSGTISTNTANSTTRTRPNTAGGTKLQKETDNTLDVSELKEEQIEADEVEAGTPKRLKLTHYLPHPGYFLAGALAGGISRTATAPFDRLKVYLLVNTAADVPRGTPAAVADAANAAKTIANTAAKKPARPIRDAIVSLYKSGGPKTFFAGNGLNVVKIMPETAIKFGSYEAAKRAFATIEGRDATHISSYSKFVAGGVAGMIAQFFVYPLDTLKFRLQCETVHGGLTGNALLMQTARKMYATGGARAAYRGVTMGLIGMFPYSAIDMGTFELLKKTFTKYKARYYGIHEEDAAPGNVVTGIIGATSGAFGASVVYPLNVLRTRLQTQGTAMHPPTYTGIWDVAARTLANEGVRGLYKGLTPNLLKVAPALSITWVVYENSKKALGLP</sequence>
<dbReference type="OMA" id="KRYMSKY"/>
<keyword evidence="8" id="KW-0677">Repeat</keyword>
<evidence type="ECO:0000256" key="12">
    <source>
        <dbReference type="ARBA" id="ARBA00023128"/>
    </source>
</evidence>
<dbReference type="STRING" id="1262450.S3CBG1"/>
<dbReference type="AlphaFoldDB" id="S3CBG1"/>
<evidence type="ECO:0000256" key="2">
    <source>
        <dbReference type="ARBA" id="ARBA00004448"/>
    </source>
</evidence>
<feature type="repeat" description="Solcar" evidence="14">
    <location>
        <begin position="410"/>
        <end position="522"/>
    </location>
</feature>
<evidence type="ECO:0000256" key="11">
    <source>
        <dbReference type="ARBA" id="ARBA00022989"/>
    </source>
</evidence>
<keyword evidence="10" id="KW-0106">Calcium</keyword>
<dbReference type="InterPro" id="IPR018247">
    <property type="entry name" value="EF_Hand_1_Ca_BS"/>
</dbReference>
<dbReference type="PANTHER" id="PTHR24089">
    <property type="entry name" value="SOLUTE CARRIER FAMILY 25"/>
    <property type="match status" value="1"/>
</dbReference>
<dbReference type="Gene3D" id="1.10.238.10">
    <property type="entry name" value="EF-hand"/>
    <property type="match status" value="2"/>
</dbReference>
<organism evidence="17 18">
    <name type="scientific">Ophiostoma piceae (strain UAMH 11346)</name>
    <name type="common">Sap stain fungus</name>
    <dbReference type="NCBI Taxonomy" id="1262450"/>
    <lineage>
        <taxon>Eukaryota</taxon>
        <taxon>Fungi</taxon>
        <taxon>Dikarya</taxon>
        <taxon>Ascomycota</taxon>
        <taxon>Pezizomycotina</taxon>
        <taxon>Sordariomycetes</taxon>
        <taxon>Sordariomycetidae</taxon>
        <taxon>Ophiostomatales</taxon>
        <taxon>Ophiostomataceae</taxon>
        <taxon>Ophiostoma</taxon>
    </lineage>
</organism>
<evidence type="ECO:0000256" key="5">
    <source>
        <dbReference type="ARBA" id="ARBA00022448"/>
    </source>
</evidence>
<dbReference type="PROSITE" id="PS50222">
    <property type="entry name" value="EF_HAND_2"/>
    <property type="match status" value="3"/>
</dbReference>
<keyword evidence="9" id="KW-0999">Mitochondrion inner membrane</keyword>
<dbReference type="PRINTS" id="PR00926">
    <property type="entry name" value="MITOCARRIER"/>
</dbReference>
<gene>
    <name evidence="17" type="ORF">F503_07052</name>
</gene>
<evidence type="ECO:0000256" key="4">
    <source>
        <dbReference type="ARBA" id="ARBA00021935"/>
    </source>
</evidence>
<feature type="domain" description="EF-hand" evidence="16">
    <location>
        <begin position="163"/>
        <end position="198"/>
    </location>
</feature>
<dbReference type="HOGENOM" id="CLU_015166_2_2_1"/>
<feature type="domain" description="EF-hand" evidence="16">
    <location>
        <begin position="127"/>
        <end position="162"/>
    </location>
</feature>
<dbReference type="SUPFAM" id="SSF47473">
    <property type="entry name" value="EF-hand"/>
    <property type="match status" value="1"/>
</dbReference>
<dbReference type="EMBL" id="KE148147">
    <property type="protein sequence ID" value="EPE09276.1"/>
    <property type="molecule type" value="Genomic_DNA"/>
</dbReference>
<feature type="compositionally biased region" description="Low complexity" evidence="15">
    <location>
        <begin position="351"/>
        <end position="368"/>
    </location>
</feature>
<feature type="compositionally biased region" description="Basic and acidic residues" evidence="15">
    <location>
        <begin position="287"/>
        <end position="296"/>
    </location>
</feature>
<comment type="similarity">
    <text evidence="3">Belongs to the mitochondrial carrier (TC 2.A.29) family.</text>
</comment>